<accession>C6VUT4</accession>
<evidence type="ECO:0000259" key="4">
    <source>
        <dbReference type="PROSITE" id="PS01124"/>
    </source>
</evidence>
<dbReference type="Proteomes" id="UP000002011">
    <property type="component" value="Chromosome"/>
</dbReference>
<dbReference type="STRING" id="471854.Dfer_1834"/>
<keyword evidence="2" id="KW-0238">DNA-binding</keyword>
<keyword evidence="3" id="KW-0804">Transcription</keyword>
<dbReference type="InterPro" id="IPR020449">
    <property type="entry name" value="Tscrpt_reg_AraC-type_HTH"/>
</dbReference>
<keyword evidence="1" id="KW-0805">Transcription regulation</keyword>
<dbReference type="OrthoDB" id="9793451at2"/>
<evidence type="ECO:0000256" key="1">
    <source>
        <dbReference type="ARBA" id="ARBA00023015"/>
    </source>
</evidence>
<dbReference type="PROSITE" id="PS01124">
    <property type="entry name" value="HTH_ARAC_FAMILY_2"/>
    <property type="match status" value="1"/>
</dbReference>
<gene>
    <name evidence="5" type="ordered locus">Dfer_1834</name>
</gene>
<sequence length="282" mass="32679">MDSKRNAIPLHVLPQGQFMASDQVVAFGEHRPSHRINFYALVWFSEDMGVQYIDFEPYPIQKNLVYLISKNQVHSIPSAQLPKARVIVFSEEFFHRIEEMQLRQLFLPFENKGIPIPPEMTAPLEALFSLILLEYAGIAEITVLLEYTTVFLHHLHRFGTHKLRAAVGDDLRIVRLFQLMEENFKENRSASYYAGQIGLTPKRVNEILRAKAGITMSQLLSQLVLIESKRELFYGEFSIKEIAYNLGFADQSYFARFFKKQTGLTPEKFKYNVHQQAPYARS</sequence>
<evidence type="ECO:0000313" key="6">
    <source>
        <dbReference type="Proteomes" id="UP000002011"/>
    </source>
</evidence>
<dbReference type="HOGENOM" id="CLU_000445_88_2_10"/>
<dbReference type="InterPro" id="IPR018060">
    <property type="entry name" value="HTH_AraC"/>
</dbReference>
<dbReference type="GO" id="GO:0003700">
    <property type="term" value="F:DNA-binding transcription factor activity"/>
    <property type="evidence" value="ECO:0007669"/>
    <property type="project" value="InterPro"/>
</dbReference>
<organism evidence="5 6">
    <name type="scientific">Dyadobacter fermentans (strain ATCC 700827 / DSM 18053 / CIP 107007 / KCTC 52180 / NS114)</name>
    <dbReference type="NCBI Taxonomy" id="471854"/>
    <lineage>
        <taxon>Bacteria</taxon>
        <taxon>Pseudomonadati</taxon>
        <taxon>Bacteroidota</taxon>
        <taxon>Cytophagia</taxon>
        <taxon>Cytophagales</taxon>
        <taxon>Spirosomataceae</taxon>
        <taxon>Dyadobacter</taxon>
    </lineage>
</organism>
<dbReference type="KEGG" id="dfe:Dfer_1834"/>
<dbReference type="GO" id="GO:0043565">
    <property type="term" value="F:sequence-specific DNA binding"/>
    <property type="evidence" value="ECO:0007669"/>
    <property type="project" value="InterPro"/>
</dbReference>
<evidence type="ECO:0000256" key="3">
    <source>
        <dbReference type="ARBA" id="ARBA00023163"/>
    </source>
</evidence>
<reference evidence="5 6" key="1">
    <citation type="journal article" date="2009" name="Stand. Genomic Sci.">
        <title>Complete genome sequence of Dyadobacter fermentans type strain (NS114).</title>
        <authorList>
            <person name="Lang E."/>
            <person name="Lapidus A."/>
            <person name="Chertkov O."/>
            <person name="Brettin T."/>
            <person name="Detter J.C."/>
            <person name="Han C."/>
            <person name="Copeland A."/>
            <person name="Glavina Del Rio T."/>
            <person name="Nolan M."/>
            <person name="Chen F."/>
            <person name="Lucas S."/>
            <person name="Tice H."/>
            <person name="Cheng J.F."/>
            <person name="Land M."/>
            <person name="Hauser L."/>
            <person name="Chang Y.J."/>
            <person name="Jeffries C.D."/>
            <person name="Kopitz M."/>
            <person name="Bruce D."/>
            <person name="Goodwin L."/>
            <person name="Pitluck S."/>
            <person name="Ovchinnikova G."/>
            <person name="Pati A."/>
            <person name="Ivanova N."/>
            <person name="Mavrommatis K."/>
            <person name="Chen A."/>
            <person name="Palaniappan K."/>
            <person name="Chain P."/>
            <person name="Bristow J."/>
            <person name="Eisen J.A."/>
            <person name="Markowitz V."/>
            <person name="Hugenholtz P."/>
            <person name="Goker M."/>
            <person name="Rohde M."/>
            <person name="Kyrpides N.C."/>
            <person name="Klenk H.P."/>
        </authorList>
    </citation>
    <scope>NUCLEOTIDE SEQUENCE [LARGE SCALE GENOMIC DNA]</scope>
    <source>
        <strain evidence="6">ATCC 700827 / DSM 18053 / CIP 107007 / KCTC 52180 / NS114</strain>
    </source>
</reference>
<evidence type="ECO:0000256" key="2">
    <source>
        <dbReference type="ARBA" id="ARBA00023125"/>
    </source>
</evidence>
<dbReference type="PANTHER" id="PTHR43280:SF32">
    <property type="entry name" value="TRANSCRIPTIONAL REGULATORY PROTEIN"/>
    <property type="match status" value="1"/>
</dbReference>
<dbReference type="eggNOG" id="COG2207">
    <property type="taxonomic scope" value="Bacteria"/>
</dbReference>
<dbReference type="SUPFAM" id="SSF46689">
    <property type="entry name" value="Homeodomain-like"/>
    <property type="match status" value="1"/>
</dbReference>
<dbReference type="PANTHER" id="PTHR43280">
    <property type="entry name" value="ARAC-FAMILY TRANSCRIPTIONAL REGULATOR"/>
    <property type="match status" value="1"/>
</dbReference>
<dbReference type="AlphaFoldDB" id="C6VUT4"/>
<evidence type="ECO:0000313" key="5">
    <source>
        <dbReference type="EMBL" id="ACT93071.1"/>
    </source>
</evidence>
<dbReference type="RefSeq" id="WP_015811325.1">
    <property type="nucleotide sequence ID" value="NC_013037.1"/>
</dbReference>
<proteinExistence type="predicted"/>
<dbReference type="SMART" id="SM00342">
    <property type="entry name" value="HTH_ARAC"/>
    <property type="match status" value="1"/>
</dbReference>
<dbReference type="PRINTS" id="PR00032">
    <property type="entry name" value="HTHARAC"/>
</dbReference>
<protein>
    <submittedName>
        <fullName evidence="5">Transcriptional regulator, AraC family</fullName>
    </submittedName>
</protein>
<dbReference type="Gene3D" id="1.10.10.60">
    <property type="entry name" value="Homeodomain-like"/>
    <property type="match status" value="1"/>
</dbReference>
<dbReference type="InterPro" id="IPR009057">
    <property type="entry name" value="Homeodomain-like_sf"/>
</dbReference>
<name>C6VUT4_DYAFD</name>
<dbReference type="EMBL" id="CP001619">
    <property type="protein sequence ID" value="ACT93071.1"/>
    <property type="molecule type" value="Genomic_DNA"/>
</dbReference>
<dbReference type="Pfam" id="PF12833">
    <property type="entry name" value="HTH_18"/>
    <property type="match status" value="1"/>
</dbReference>
<feature type="domain" description="HTH araC/xylS-type" evidence="4">
    <location>
        <begin position="174"/>
        <end position="272"/>
    </location>
</feature>
<keyword evidence="6" id="KW-1185">Reference proteome</keyword>